<evidence type="ECO:0000256" key="10">
    <source>
        <dbReference type="ARBA" id="ARBA00022726"/>
    </source>
</evidence>
<dbReference type="EMBL" id="CM007649">
    <property type="protein sequence ID" value="ONM32846.1"/>
    <property type="molecule type" value="Genomic_DNA"/>
</dbReference>
<comment type="subunit">
    <text evidence="5">Homodimer.</text>
</comment>
<evidence type="ECO:0000313" key="12">
    <source>
        <dbReference type="EMBL" id="ONM32846.1"/>
    </source>
</evidence>
<protein>
    <recommendedName>
        <fullName evidence="6">adenine phosphoribosyltransferase</fullName>
        <ecNumber evidence="6">2.4.2.7</ecNumber>
    </recommendedName>
</protein>
<dbReference type="GO" id="GO:0003999">
    <property type="term" value="F:adenine phosphoribosyltransferase activity"/>
    <property type="evidence" value="ECO:0007669"/>
    <property type="project" value="UniProtKB-EC"/>
</dbReference>
<dbReference type="PANTHER" id="PTHR11776:SF0">
    <property type="entry name" value="ADENINE PHOSPHORIBOSYLTRANSFERASE 1, CHLOROPLASTIC"/>
    <property type="match status" value="1"/>
</dbReference>
<evidence type="ECO:0000256" key="4">
    <source>
        <dbReference type="ARBA" id="ARBA00008391"/>
    </source>
</evidence>
<organism evidence="11">
    <name type="scientific">Zea mays</name>
    <name type="common">Maize</name>
    <dbReference type="NCBI Taxonomy" id="4577"/>
    <lineage>
        <taxon>Eukaryota</taxon>
        <taxon>Viridiplantae</taxon>
        <taxon>Streptophyta</taxon>
        <taxon>Embryophyta</taxon>
        <taxon>Tracheophyta</taxon>
        <taxon>Spermatophyta</taxon>
        <taxon>Magnoliopsida</taxon>
        <taxon>Liliopsida</taxon>
        <taxon>Poales</taxon>
        <taxon>Poaceae</taxon>
        <taxon>PACMAD clade</taxon>
        <taxon>Panicoideae</taxon>
        <taxon>Andropogonodae</taxon>
        <taxon>Andropogoneae</taxon>
        <taxon>Tripsacinae</taxon>
        <taxon>Zea</taxon>
    </lineage>
</organism>
<sequence length="62" mass="6591">MASADARLAGIASSIRVIPDFPKPERVGAKVVECACVIELPELKGRDKLGDRPVFVLVEADA</sequence>
<keyword evidence="8 11" id="KW-0328">Glycosyltransferase</keyword>
<proteinExistence type="inferred from homology"/>
<evidence type="ECO:0000256" key="6">
    <source>
        <dbReference type="ARBA" id="ARBA00011893"/>
    </source>
</evidence>
<comment type="subcellular location">
    <subcellularLocation>
        <location evidence="2">Cytoplasm</location>
    </subcellularLocation>
</comment>
<dbReference type="EC" id="2.4.2.7" evidence="6"/>
<dbReference type="InterPro" id="IPR029057">
    <property type="entry name" value="PRTase-like"/>
</dbReference>
<evidence type="ECO:0000256" key="9">
    <source>
        <dbReference type="ARBA" id="ARBA00022679"/>
    </source>
</evidence>
<gene>
    <name evidence="11" type="ORF">ZEAMMB73_Zm00001d030895</name>
    <name evidence="12" type="ORF">ZEAMMB73_Zm00001d041352</name>
</gene>
<dbReference type="InterPro" id="IPR050120">
    <property type="entry name" value="Adenine_PRTase"/>
</dbReference>
<comment type="pathway">
    <text evidence="3">Purine metabolism; AMP biosynthesis via salvage pathway; AMP from adenine: step 1/1.</text>
</comment>
<dbReference type="GO" id="GO:0006166">
    <property type="term" value="P:purine ribonucleoside salvage"/>
    <property type="evidence" value="ECO:0007669"/>
    <property type="project" value="UniProtKB-KW"/>
</dbReference>
<keyword evidence="7" id="KW-0963">Cytoplasm</keyword>
<dbReference type="AlphaFoldDB" id="A0A1D6MVL0"/>
<evidence type="ECO:0000256" key="3">
    <source>
        <dbReference type="ARBA" id="ARBA00004659"/>
    </source>
</evidence>
<keyword evidence="9 11" id="KW-0808">Transferase</keyword>
<accession>A0A1D6MVL0</accession>
<evidence type="ECO:0000256" key="7">
    <source>
        <dbReference type="ARBA" id="ARBA00022490"/>
    </source>
</evidence>
<name>A0A1D6MVL0_MAIZE</name>
<comment type="similarity">
    <text evidence="4">Belongs to the purine/pyrimidine phosphoribosyltransferase family.</text>
</comment>
<evidence type="ECO:0000256" key="2">
    <source>
        <dbReference type="ARBA" id="ARBA00004496"/>
    </source>
</evidence>
<evidence type="ECO:0000256" key="5">
    <source>
        <dbReference type="ARBA" id="ARBA00011738"/>
    </source>
</evidence>
<evidence type="ECO:0000256" key="8">
    <source>
        <dbReference type="ARBA" id="ARBA00022676"/>
    </source>
</evidence>
<evidence type="ECO:0000313" key="11">
    <source>
        <dbReference type="EMBL" id="ONM01693.1"/>
    </source>
</evidence>
<keyword evidence="10" id="KW-0660">Purine salvage</keyword>
<comment type="catalytic activity">
    <reaction evidence="1">
        <text>AMP + diphosphate = 5-phospho-alpha-D-ribose 1-diphosphate + adenine</text>
        <dbReference type="Rhea" id="RHEA:16609"/>
        <dbReference type="ChEBI" id="CHEBI:16708"/>
        <dbReference type="ChEBI" id="CHEBI:33019"/>
        <dbReference type="ChEBI" id="CHEBI:58017"/>
        <dbReference type="ChEBI" id="CHEBI:456215"/>
        <dbReference type="EC" id="2.4.2.7"/>
    </reaction>
</comment>
<evidence type="ECO:0000256" key="1">
    <source>
        <dbReference type="ARBA" id="ARBA00000868"/>
    </source>
</evidence>
<dbReference type="PANTHER" id="PTHR11776">
    <property type="entry name" value="ADENINE PHOSPHORIBOSYLTRANSFERASE"/>
    <property type="match status" value="1"/>
</dbReference>
<reference evidence="11" key="1">
    <citation type="submission" date="2015-12" db="EMBL/GenBank/DDBJ databases">
        <title>Update maize B73 reference genome by single molecule sequencing technologies.</title>
        <authorList>
            <consortium name="Maize Genome Sequencing Project"/>
            <person name="Ware D."/>
        </authorList>
    </citation>
    <scope>NUCLEOTIDE SEQUENCE [LARGE SCALE GENOMIC DNA]</scope>
    <source>
        <tissue evidence="11">Seedling</tissue>
    </source>
</reference>
<dbReference type="GO" id="GO:0005737">
    <property type="term" value="C:cytoplasm"/>
    <property type="evidence" value="ECO:0007669"/>
    <property type="project" value="UniProtKB-SubCell"/>
</dbReference>
<dbReference type="EMBL" id="CM007647">
    <property type="protein sequence ID" value="ONM01693.1"/>
    <property type="molecule type" value="Genomic_DNA"/>
</dbReference>
<dbReference type="Gene3D" id="3.40.50.2020">
    <property type="match status" value="1"/>
</dbReference>